<dbReference type="InterPro" id="IPR001791">
    <property type="entry name" value="Laminin_G"/>
</dbReference>
<dbReference type="InterPro" id="IPR013783">
    <property type="entry name" value="Ig-like_fold"/>
</dbReference>
<dbReference type="GO" id="GO:0004553">
    <property type="term" value="F:hydrolase activity, hydrolyzing O-glycosyl compounds"/>
    <property type="evidence" value="ECO:0007669"/>
    <property type="project" value="UniProtKB-ARBA"/>
</dbReference>
<dbReference type="Pfam" id="PF19408">
    <property type="entry name" value="PKD_6"/>
    <property type="match status" value="1"/>
</dbReference>
<dbReference type="Gene3D" id="2.60.120.200">
    <property type="match status" value="1"/>
</dbReference>
<dbReference type="Gene3D" id="2.60.40.10">
    <property type="entry name" value="Immunoglobulins"/>
    <property type="match status" value="4"/>
</dbReference>
<accession>A0A419WWU8</accession>
<protein>
    <submittedName>
        <fullName evidence="3">HYR domain-containing protein</fullName>
    </submittedName>
</protein>
<evidence type="ECO:0000256" key="1">
    <source>
        <dbReference type="ARBA" id="ARBA00022737"/>
    </source>
</evidence>
<gene>
    <name evidence="3" type="ORF">BXY64_2950</name>
</gene>
<dbReference type="GO" id="GO:0005975">
    <property type="term" value="P:carbohydrate metabolic process"/>
    <property type="evidence" value="ECO:0007669"/>
    <property type="project" value="UniProtKB-ARBA"/>
</dbReference>
<evidence type="ECO:0000313" key="3">
    <source>
        <dbReference type="EMBL" id="RKD99964.1"/>
    </source>
</evidence>
<dbReference type="EMBL" id="RAPQ01000010">
    <property type="protein sequence ID" value="RKD99964.1"/>
    <property type="molecule type" value="Genomic_DNA"/>
</dbReference>
<dbReference type="Pfam" id="PF02494">
    <property type="entry name" value="HYR"/>
    <property type="match status" value="2"/>
</dbReference>
<reference evidence="3 4" key="1">
    <citation type="submission" date="2018-09" db="EMBL/GenBank/DDBJ databases">
        <title>Genomic Encyclopedia of Archaeal and Bacterial Type Strains, Phase II (KMG-II): from individual species to whole genera.</title>
        <authorList>
            <person name="Goeker M."/>
        </authorList>
    </citation>
    <scope>NUCLEOTIDE SEQUENCE [LARGE SCALE GENOMIC DNA]</scope>
    <source>
        <strain evidence="3 4">DSM 21950</strain>
    </source>
</reference>
<dbReference type="Pfam" id="PF13573">
    <property type="entry name" value="SprB"/>
    <property type="match status" value="1"/>
</dbReference>
<keyword evidence="1" id="KW-0677">Repeat</keyword>
<dbReference type="InterPro" id="IPR003410">
    <property type="entry name" value="HYR_dom"/>
</dbReference>
<dbReference type="InterPro" id="IPR045829">
    <property type="entry name" value="PKD_6"/>
</dbReference>
<dbReference type="InterPro" id="IPR025667">
    <property type="entry name" value="SprB_repeat"/>
</dbReference>
<proteinExistence type="predicted"/>
<comment type="caution">
    <text evidence="3">The sequence shown here is derived from an EMBL/GenBank/DDBJ whole genome shotgun (WGS) entry which is preliminary data.</text>
</comment>
<evidence type="ECO:0000313" key="4">
    <source>
        <dbReference type="Proteomes" id="UP000284531"/>
    </source>
</evidence>
<dbReference type="Pfam" id="PF13385">
    <property type="entry name" value="Laminin_G_3"/>
    <property type="match status" value="1"/>
</dbReference>
<organism evidence="3 4">
    <name type="scientific">Marinifilum flexuosum</name>
    <dbReference type="NCBI Taxonomy" id="1117708"/>
    <lineage>
        <taxon>Bacteria</taxon>
        <taxon>Pseudomonadati</taxon>
        <taxon>Bacteroidota</taxon>
        <taxon>Bacteroidia</taxon>
        <taxon>Marinilabiliales</taxon>
        <taxon>Marinifilaceae</taxon>
    </lineage>
</organism>
<dbReference type="Proteomes" id="UP000284531">
    <property type="component" value="Unassembled WGS sequence"/>
</dbReference>
<feature type="domain" description="HYR" evidence="2">
    <location>
        <begin position="540"/>
        <end position="618"/>
    </location>
</feature>
<keyword evidence="4" id="KW-1185">Reference proteome</keyword>
<feature type="domain" description="HYR" evidence="2">
    <location>
        <begin position="994"/>
        <end position="1071"/>
    </location>
</feature>
<dbReference type="SUPFAM" id="SSF49899">
    <property type="entry name" value="Concanavalin A-like lectins/glucanases"/>
    <property type="match status" value="1"/>
</dbReference>
<name>A0A419WWU8_9BACT</name>
<dbReference type="PANTHER" id="PTHR24273:SF32">
    <property type="entry name" value="HYALIN"/>
    <property type="match status" value="1"/>
</dbReference>
<dbReference type="AlphaFoldDB" id="A0A419WWU8"/>
<evidence type="ECO:0000259" key="2">
    <source>
        <dbReference type="PROSITE" id="PS50825"/>
    </source>
</evidence>
<dbReference type="PANTHER" id="PTHR24273">
    <property type="entry name" value="FI04643P-RELATED"/>
    <property type="match status" value="1"/>
</dbReference>
<sequence length="1248" mass="131407">MFFSILGLTSGLGQVVPVFVPNQSVCQGDVVEYTAYGFVDSPKMFMDIFDVDGNPLLDADNNPIQYEMVSQGTVTFDSGNYQKFTFSKEWTALGVFKLRIREKSITDCEGGNTNELTVTVNGVPGDASDITGDAIVQSGQTGVIYRIPAVANATSYEWVYSGTGADITNNGDEIIVNFAADATSGELKVRGISACGNGEYSNLFSIYVVSPCETTIENWTFNEPVLTQDWKVYSTVNGWSSTPHGIEIWRSGFLGVDTPDGGQFCELNSNGANTMYQDIDVNPGAEMVWAVTYRYRNSSSEKVMLQIGPDATSLVDVALIQNNHGDAWVVHSGSYTVPSSLPGGKVRFQIKTVSPSSSSGNLIDGIQFYSVNSDVEPPQFIKATLPANTIDLGGACEFTLPDYTVGVDAIDNCDADLVITQNPAAGTKVFGGEKVILTATDEAGNEATYEMNVLGDNVAPTASNPAPLAVKCIGGVPGPDITVVTDEADNCTAVPTVAWVSDSDNGGLGTIASPFIVTRIYSVTDDANNSINVTQTITAIDDIKPTISGGPTGDIIVGACSNNVTWPVVTATDNCSATLTSTHDSGDVFPVGTTSVTFTATDAVGNTTTFSFNVTVLNAVTISLVETNPILCNKGSADVTITAGGGDGSYTYSKDGTNYQGTNVFELTAGMHTLYVKDGKGCIAQDNITINEPAPINLSLISKTDVDCSGSATGAIDINVTGGEANALNFDGTTGGVQINSWSPLYNASEFTVEGWVKLKSGNNYTSGQYSFFGQNNTIEFGIDGGNLHGWVHTRLGQNYSVHYPVVNNLDDDEFHHVAFSGNRSQLVLYIDGQEVESLSVSIPINDYFGGDPSDYLRIGTGVFDGGTNDPFDGEISHVRFWNTARSQSQIFNGMTQIMDGNESGLLGAYPLNEGSGTTISGVGSFAHDGNIASGVSWTTGAPIYQYSWTKQGDTSFTATTQDLSDVTAGSYDVTVTTTNGCAVSETHTIGTDVDTEDPIIVGCPSDKIVGACNNNVNWVAPTATDNCTVTLTSTHNPGDIFPVGTSPVTYTATDGSGNTANCSFNVTVLPAVTISLSETSPILCNGGNADVTITAGGGDGSYTYSKDDINYQAATNVYSLPAGTHTLYVKDGDGCVAQTNITINEPTVLDVNIAADNNTICEGEPVVVTATVSGGVTAYTYEFYLNGTQLTSDANYTISGNQLTSSAFANGDEITVKVIDNNSCEKTSNKIEIKVNALPSPQLIQHN</sequence>
<dbReference type="CDD" id="cd00110">
    <property type="entry name" value="LamG"/>
    <property type="match status" value="1"/>
</dbReference>
<dbReference type="InterPro" id="IPR013320">
    <property type="entry name" value="ConA-like_dom_sf"/>
</dbReference>
<dbReference type="PROSITE" id="PS50825">
    <property type="entry name" value="HYR"/>
    <property type="match status" value="2"/>
</dbReference>